<evidence type="ECO:0008006" key="4">
    <source>
        <dbReference type="Google" id="ProtNLM"/>
    </source>
</evidence>
<protein>
    <recommendedName>
        <fullName evidence="4">Transmembrane protein</fullName>
    </recommendedName>
</protein>
<feature type="transmembrane region" description="Helical" evidence="1">
    <location>
        <begin position="79"/>
        <end position="100"/>
    </location>
</feature>
<proteinExistence type="predicted"/>
<feature type="transmembrane region" description="Helical" evidence="1">
    <location>
        <begin position="39"/>
        <end position="59"/>
    </location>
</feature>
<feature type="transmembrane region" description="Helical" evidence="1">
    <location>
        <begin position="12"/>
        <end position="33"/>
    </location>
</feature>
<reference evidence="2 3" key="1">
    <citation type="submission" date="2017-03" db="EMBL/GenBank/DDBJ databases">
        <title>Lifting the veil on microbial sulfur biogeochemistry in mining wastewaters.</title>
        <authorList>
            <person name="Kantor R.S."/>
            <person name="Colenbrander Nelson T."/>
            <person name="Marshall S."/>
            <person name="Bennett D."/>
            <person name="Apte S."/>
            <person name="Camacho D."/>
            <person name="Thomas B.C."/>
            <person name="Warren L.A."/>
            <person name="Banfield J.F."/>
        </authorList>
    </citation>
    <scope>NUCLEOTIDE SEQUENCE [LARGE SCALE GENOMIC DNA]</scope>
    <source>
        <strain evidence="2">32-68-21</strain>
    </source>
</reference>
<accession>A0A258HHP7</accession>
<comment type="caution">
    <text evidence="2">The sequence shown here is derived from an EMBL/GenBank/DDBJ whole genome shotgun (WGS) entry which is preliminary data.</text>
</comment>
<evidence type="ECO:0000313" key="2">
    <source>
        <dbReference type="EMBL" id="OYX56299.1"/>
    </source>
</evidence>
<organism evidence="2 3">
    <name type="scientific">Brevundimonas subvibrioides</name>
    <dbReference type="NCBI Taxonomy" id="74313"/>
    <lineage>
        <taxon>Bacteria</taxon>
        <taxon>Pseudomonadati</taxon>
        <taxon>Pseudomonadota</taxon>
        <taxon>Alphaproteobacteria</taxon>
        <taxon>Caulobacterales</taxon>
        <taxon>Caulobacteraceae</taxon>
        <taxon>Brevundimonas</taxon>
    </lineage>
</organism>
<keyword evidence="1" id="KW-0812">Transmembrane</keyword>
<evidence type="ECO:0000256" key="1">
    <source>
        <dbReference type="SAM" id="Phobius"/>
    </source>
</evidence>
<evidence type="ECO:0000313" key="3">
    <source>
        <dbReference type="Proteomes" id="UP000216147"/>
    </source>
</evidence>
<feature type="transmembrane region" description="Helical" evidence="1">
    <location>
        <begin position="112"/>
        <end position="137"/>
    </location>
</feature>
<dbReference type="AlphaFoldDB" id="A0A258HHP7"/>
<keyword evidence="1" id="KW-1133">Transmembrane helix</keyword>
<dbReference type="Proteomes" id="UP000216147">
    <property type="component" value="Unassembled WGS sequence"/>
</dbReference>
<name>A0A258HHP7_9CAUL</name>
<dbReference type="EMBL" id="NCEQ01000008">
    <property type="protein sequence ID" value="OYX56299.1"/>
    <property type="molecule type" value="Genomic_DNA"/>
</dbReference>
<keyword evidence="1" id="KW-0472">Membrane</keyword>
<sequence length="140" mass="14727">MSEQPLRRYGAVMGVCVLAGMAAGAVAGVVSATSDEASLGGAALIAAAVALAMAAALWACFRWWKGLDEAAQEAHKWAWWWGSTVGLCFAGVILMTLLYGAGDLGEAPIKSILMLGTAIVTGCQMVGYSVAWAAWWFRRR</sequence>
<gene>
    <name evidence="2" type="ORF">B7Y86_10120</name>
</gene>